<proteinExistence type="evidence at transcript level"/>
<protein>
    <submittedName>
        <fullName evidence="5">Amidase</fullName>
    </submittedName>
</protein>
<keyword evidence="3" id="KW-0812">Transmembrane</keyword>
<keyword evidence="3" id="KW-0472">Membrane</keyword>
<dbReference type="PANTHER" id="PTHR43372:SF3">
    <property type="entry name" value="AT07710P-RELATED"/>
    <property type="match status" value="1"/>
</dbReference>
<sequence>MEITVRMIGALQLFISWLLWPYYFILSLKRIKPLPPIKSQLLEIPAVELARKIRHRQISSKEVVEAYIQRIRDVNPILNAVVEYRFREALEDAEKVDQFLSSTNTDLATIEKETPLLGVPITVKESLGLKGYSHCVGSIARKGVKSSDHGESVENVIKAGGIPIAVTTTPEYCMSWETSNNVTGVTNNPYDPLRTPGGSSGGEGALLGSGASLIGLGSDIAGSIRIPAMFNGVYGHKPSPGFVSIKGHFPNSTDHNFNNYLVCGPMTRYVDDLKPLLKIMAGEKAAGLRLDEEVDISKLKIFYKEDAGFSLVAVPVDWEIKAGIRDAASFLEKSYNCQVKKANIKELEDSVEISTTVFLGMEGIPNIMKMSQKENEEEQNLYHEIWKSYFGKSDYSLSALLFMFILKYNLFIPRTKYPFYCKQNEELRTKFNNLLGENGVFIYPTYPIPALYHNETFNRIAGIMYTMIFNTLRLPSTHVPIGLDRHGLPIGLQIIAGEKQDRLCMAVAKALDARFGGWVPPPSEPIG</sequence>
<comment type="similarity">
    <text evidence="1">Belongs to the amidase family.</text>
</comment>
<evidence type="ECO:0000256" key="1">
    <source>
        <dbReference type="ARBA" id="ARBA00009199"/>
    </source>
</evidence>
<dbReference type="Gene3D" id="3.90.1300.10">
    <property type="entry name" value="Amidase signature (AS) domain"/>
    <property type="match status" value="1"/>
</dbReference>
<feature type="active site" description="Charge relay system" evidence="2">
    <location>
        <position position="124"/>
    </location>
</feature>
<dbReference type="InterPro" id="IPR036928">
    <property type="entry name" value="AS_sf"/>
</dbReference>
<dbReference type="Pfam" id="PF01425">
    <property type="entry name" value="Amidase"/>
    <property type="match status" value="1"/>
</dbReference>
<evidence type="ECO:0000256" key="3">
    <source>
        <dbReference type="SAM" id="Phobius"/>
    </source>
</evidence>
<reference evidence="5" key="1">
    <citation type="journal article" date="2013" name="PLoS ONE">
        <title>Gene expression in gut symbiotic organ of stinkbug affected by extracellular bacterial symbiont.</title>
        <authorList>
            <person name="Futahashi R."/>
            <person name="Tanaka K."/>
            <person name="Tanahashi M."/>
            <person name="Nikoh N."/>
            <person name="Kikuchi Y."/>
            <person name="Lee B.L."/>
            <person name="Fukatsu T."/>
        </authorList>
    </citation>
    <scope>NUCLEOTIDE SEQUENCE</scope>
    <source>
        <tissue evidence="5">Midgut</tissue>
    </source>
</reference>
<accession>R4WS00</accession>
<feature type="active site" description="Charge relay system" evidence="2">
    <location>
        <position position="199"/>
    </location>
</feature>
<feature type="domain" description="Amidase" evidence="4">
    <location>
        <begin position="62"/>
        <end position="504"/>
    </location>
</feature>
<dbReference type="AlphaFoldDB" id="R4WS00"/>
<dbReference type="EMBL" id="AK417477">
    <property type="protein sequence ID" value="BAN20692.1"/>
    <property type="molecule type" value="mRNA"/>
</dbReference>
<dbReference type="PANTHER" id="PTHR43372">
    <property type="entry name" value="FATTY-ACID AMIDE HYDROLASE"/>
    <property type="match status" value="1"/>
</dbReference>
<dbReference type="InterPro" id="IPR023631">
    <property type="entry name" value="Amidase_dom"/>
</dbReference>
<organism evidence="5">
    <name type="scientific">Riptortus pedestris</name>
    <name type="common">Bean bug</name>
    <dbReference type="NCBI Taxonomy" id="329032"/>
    <lineage>
        <taxon>Eukaryota</taxon>
        <taxon>Metazoa</taxon>
        <taxon>Ecdysozoa</taxon>
        <taxon>Arthropoda</taxon>
        <taxon>Hexapoda</taxon>
        <taxon>Insecta</taxon>
        <taxon>Pterygota</taxon>
        <taxon>Neoptera</taxon>
        <taxon>Paraneoptera</taxon>
        <taxon>Hemiptera</taxon>
        <taxon>Heteroptera</taxon>
        <taxon>Panheteroptera</taxon>
        <taxon>Pentatomomorpha</taxon>
        <taxon>Coreoidea</taxon>
        <taxon>Alydidae</taxon>
        <taxon>Riptortus</taxon>
    </lineage>
</organism>
<feature type="active site" description="Acyl-ester intermediate" evidence="2">
    <location>
        <position position="223"/>
    </location>
</feature>
<evidence type="ECO:0000259" key="4">
    <source>
        <dbReference type="Pfam" id="PF01425"/>
    </source>
</evidence>
<dbReference type="PROSITE" id="PS00571">
    <property type="entry name" value="AMIDASES"/>
    <property type="match status" value="1"/>
</dbReference>
<dbReference type="InterPro" id="IPR020556">
    <property type="entry name" value="Amidase_CS"/>
</dbReference>
<dbReference type="GO" id="GO:0012505">
    <property type="term" value="C:endomembrane system"/>
    <property type="evidence" value="ECO:0007669"/>
    <property type="project" value="TreeGrafter"/>
</dbReference>
<keyword evidence="3" id="KW-1133">Transmembrane helix</keyword>
<dbReference type="SUPFAM" id="SSF75304">
    <property type="entry name" value="Amidase signature (AS) enzymes"/>
    <property type="match status" value="1"/>
</dbReference>
<evidence type="ECO:0000313" key="5">
    <source>
        <dbReference type="EMBL" id="BAN20692.1"/>
    </source>
</evidence>
<dbReference type="PIRSF" id="PIRSF001221">
    <property type="entry name" value="Amidase_fungi"/>
    <property type="match status" value="1"/>
</dbReference>
<evidence type="ECO:0000256" key="2">
    <source>
        <dbReference type="PIRSR" id="PIRSR001221-1"/>
    </source>
</evidence>
<dbReference type="InterPro" id="IPR052739">
    <property type="entry name" value="FAAH2"/>
</dbReference>
<name>R4WS00_RIPPE</name>
<feature type="transmembrane region" description="Helical" evidence="3">
    <location>
        <begin position="6"/>
        <end position="25"/>
    </location>
</feature>